<protein>
    <recommendedName>
        <fullName evidence="9">Signal peptidase subunit 3</fullName>
    </recommendedName>
</protein>
<evidence type="ECO:0000256" key="5">
    <source>
        <dbReference type="ARBA" id="ARBA00022968"/>
    </source>
</evidence>
<evidence type="ECO:0000256" key="3">
    <source>
        <dbReference type="ARBA" id="ARBA00022692"/>
    </source>
</evidence>
<dbReference type="GO" id="GO:0006465">
    <property type="term" value="P:signal peptide processing"/>
    <property type="evidence" value="ECO:0007669"/>
    <property type="project" value="UniProtKB-UniRule"/>
</dbReference>
<gene>
    <name evidence="12" type="primary">TBLA0D02410</name>
    <name evidence="12" type="ORF">TBLA_0D02410</name>
</gene>
<dbReference type="KEGG" id="tbl:TBLA_0D02410"/>
<dbReference type="EMBL" id="HE806319">
    <property type="protein sequence ID" value="CCH60745.1"/>
    <property type="molecule type" value="Genomic_DNA"/>
</dbReference>
<dbReference type="AlphaFoldDB" id="I2H2Z3"/>
<dbReference type="eggNOG" id="KOG3372">
    <property type="taxonomic scope" value="Eukaryota"/>
</dbReference>
<dbReference type="OrthoDB" id="10261524at2759"/>
<comment type="similarity">
    <text evidence="2 9">Belongs to the SPCS3 family.</text>
</comment>
<dbReference type="FunCoup" id="I2H2Z3">
    <property type="interactions" value="458"/>
</dbReference>
<evidence type="ECO:0000256" key="7">
    <source>
        <dbReference type="ARBA" id="ARBA00023136"/>
    </source>
</evidence>
<evidence type="ECO:0000256" key="11">
    <source>
        <dbReference type="SAM" id="Phobius"/>
    </source>
</evidence>
<sequence length="204" mass="23312">MYSINQRFSTVANQSLSYGLLIIAIIVGTSYYQLQSSNAFNNLITIGNINPTFAIRTSRYYGSTNGKPKENVKLTFDLDTDLTSLFNWNTKQVFVYLVAEYKGQKHPAISNTVTFWDKIITTKKDAILHLVNEKGKYNVWDLEDKFQNRDLEFSLHWNLQPWVGPLIYGETVGNTSIVLTKPEKKKKKNTGQEESVKENASVDE</sequence>
<evidence type="ECO:0000313" key="13">
    <source>
        <dbReference type="Proteomes" id="UP000002866"/>
    </source>
</evidence>
<organism evidence="12 13">
    <name type="scientific">Henningerozyma blattae (strain ATCC 34711 / CBS 6284 / DSM 70876 / NBRC 10599 / NRRL Y-10934 / UCD 77-7)</name>
    <name type="common">Yeast</name>
    <name type="synonym">Tetrapisispora blattae</name>
    <dbReference type="NCBI Taxonomy" id="1071380"/>
    <lineage>
        <taxon>Eukaryota</taxon>
        <taxon>Fungi</taxon>
        <taxon>Dikarya</taxon>
        <taxon>Ascomycota</taxon>
        <taxon>Saccharomycotina</taxon>
        <taxon>Saccharomycetes</taxon>
        <taxon>Saccharomycetales</taxon>
        <taxon>Saccharomycetaceae</taxon>
        <taxon>Henningerozyma</taxon>
    </lineage>
</organism>
<proteinExistence type="inferred from homology"/>
<dbReference type="PIRSF" id="PIRSF016089">
    <property type="entry name" value="SPC22"/>
    <property type="match status" value="1"/>
</dbReference>
<keyword evidence="13" id="KW-1185">Reference proteome</keyword>
<feature type="transmembrane region" description="Helical" evidence="11">
    <location>
        <begin position="16"/>
        <end position="34"/>
    </location>
</feature>
<dbReference type="STRING" id="1071380.I2H2Z3"/>
<dbReference type="OMA" id="LHWNIQP"/>
<evidence type="ECO:0000256" key="2">
    <source>
        <dbReference type="ARBA" id="ARBA00009289"/>
    </source>
</evidence>
<dbReference type="PANTHER" id="PTHR12804:SF0">
    <property type="entry name" value="SIGNAL PEPTIDASE COMPLEX SUBUNIT 3"/>
    <property type="match status" value="1"/>
</dbReference>
<feature type="region of interest" description="Disordered" evidence="10">
    <location>
        <begin position="181"/>
        <end position="204"/>
    </location>
</feature>
<evidence type="ECO:0000256" key="10">
    <source>
        <dbReference type="SAM" id="MobiDB-lite"/>
    </source>
</evidence>
<dbReference type="GO" id="GO:0045047">
    <property type="term" value="P:protein targeting to ER"/>
    <property type="evidence" value="ECO:0007669"/>
    <property type="project" value="EnsemblFungi"/>
</dbReference>
<comment type="function">
    <text evidence="8">Essential component of the signal peptidase complex (SPC) which catalyzes the cleavage of N-terminal signal sequences from nascent proteins as they are translocated into the lumen of the endoplasmic reticulum. Essential for the SPC catalytic activity, possibly by stabilizing and positioning the active center of the complex close to the lumenal surface. Essential for viability.</text>
</comment>
<keyword evidence="4 9" id="KW-0256">Endoplasmic reticulum</keyword>
<dbReference type="Pfam" id="PF04573">
    <property type="entry name" value="SPC22"/>
    <property type="match status" value="1"/>
</dbReference>
<evidence type="ECO:0000256" key="1">
    <source>
        <dbReference type="ARBA" id="ARBA00004648"/>
    </source>
</evidence>
<dbReference type="InterPro" id="IPR007653">
    <property type="entry name" value="SPC3"/>
</dbReference>
<keyword evidence="6 11" id="KW-1133">Transmembrane helix</keyword>
<name>I2H2Z3_HENB6</name>
<reference evidence="12 13" key="1">
    <citation type="journal article" date="2011" name="Proc. Natl. Acad. Sci. U.S.A.">
        <title>Evolutionary erosion of yeast sex chromosomes by mating-type switching accidents.</title>
        <authorList>
            <person name="Gordon J.L."/>
            <person name="Armisen D."/>
            <person name="Proux-Wera E."/>
            <person name="Oheigeartaigh S.S."/>
            <person name="Byrne K.P."/>
            <person name="Wolfe K.H."/>
        </authorList>
    </citation>
    <scope>NUCLEOTIDE SEQUENCE [LARGE SCALE GENOMIC DNA]</scope>
    <source>
        <strain evidence="13">ATCC 34711 / CBS 6284 / DSM 70876 / NBRC 10599 / NRRL Y-10934 / UCD 77-7</strain>
    </source>
</reference>
<evidence type="ECO:0000256" key="8">
    <source>
        <dbReference type="ARBA" id="ARBA00045670"/>
    </source>
</evidence>
<keyword evidence="3 11" id="KW-0812">Transmembrane</keyword>
<dbReference type="RefSeq" id="XP_004180264.1">
    <property type="nucleotide sequence ID" value="XM_004180216.1"/>
</dbReference>
<dbReference type="GO" id="GO:0005787">
    <property type="term" value="C:signal peptidase complex"/>
    <property type="evidence" value="ECO:0007669"/>
    <property type="project" value="UniProtKB-UniRule"/>
</dbReference>
<evidence type="ECO:0000313" key="12">
    <source>
        <dbReference type="EMBL" id="CCH60745.1"/>
    </source>
</evidence>
<dbReference type="InParanoid" id="I2H2Z3"/>
<keyword evidence="7 9" id="KW-0472">Membrane</keyword>
<dbReference type="Proteomes" id="UP000002866">
    <property type="component" value="Chromosome 4"/>
</dbReference>
<dbReference type="PANTHER" id="PTHR12804">
    <property type="entry name" value="MICROSOMAL SIGNAL PEPTIDASE 23 KD SUBUNIT SPC22/23"/>
    <property type="match status" value="1"/>
</dbReference>
<evidence type="ECO:0000256" key="9">
    <source>
        <dbReference type="PIRNR" id="PIRNR016089"/>
    </source>
</evidence>
<accession>I2H2Z3</accession>
<dbReference type="HOGENOM" id="CLU_068714_2_1_1"/>
<evidence type="ECO:0000256" key="6">
    <source>
        <dbReference type="ARBA" id="ARBA00022989"/>
    </source>
</evidence>
<keyword evidence="5" id="KW-0735">Signal-anchor</keyword>
<evidence type="ECO:0000256" key="4">
    <source>
        <dbReference type="ARBA" id="ARBA00022824"/>
    </source>
</evidence>
<comment type="subcellular location">
    <subcellularLocation>
        <location evidence="1">Endoplasmic reticulum membrane</location>
        <topology evidence="1">Single-pass type II membrane protein</topology>
    </subcellularLocation>
</comment>
<dbReference type="GeneID" id="14495781"/>